<dbReference type="AlphaFoldDB" id="A0A4R1G9R9"/>
<accession>A0A4R1G9R9</accession>
<comment type="caution">
    <text evidence="1">The sequence shown here is derived from an EMBL/GenBank/DDBJ whole genome shotgun (WGS) entry which is preliminary data.</text>
</comment>
<dbReference type="PANTHER" id="PTHR40727">
    <property type="entry name" value="TRANSCRIPTION REGULATOR, ENCODED NEXT TO RECA SUPERFAMILY ATPASE-RELATED"/>
    <property type="match status" value="1"/>
</dbReference>
<dbReference type="NCBIfam" id="TIGR03879">
    <property type="entry name" value="near_KaiC_dom"/>
    <property type="match status" value="1"/>
</dbReference>
<dbReference type="Proteomes" id="UP000295777">
    <property type="component" value="Unassembled WGS sequence"/>
</dbReference>
<organism evidence="1 2">
    <name type="scientific">Phorcysia thermohydrogeniphila</name>
    <dbReference type="NCBI Taxonomy" id="936138"/>
    <lineage>
        <taxon>Bacteria</taxon>
        <taxon>Pseudomonadati</taxon>
        <taxon>Aquificota</taxon>
        <taxon>Aquificia</taxon>
        <taxon>Desulfurobacteriales</taxon>
        <taxon>Desulfurobacteriaceae</taxon>
        <taxon>Phorcysia</taxon>
    </lineage>
</organism>
<gene>
    <name evidence="1" type="ORF">CLV27_1479</name>
</gene>
<dbReference type="OrthoDB" id="5372654at2"/>
<name>A0A4R1G9R9_9BACT</name>
<dbReference type="PANTHER" id="PTHR40727:SF1">
    <property type="entry name" value="BACTERIO-OPSIN ACTIVATOR"/>
    <property type="match status" value="1"/>
</dbReference>
<protein>
    <submittedName>
        <fullName evidence="1">Putative regulatory domain-containing protein</fullName>
    </submittedName>
</protein>
<dbReference type="RefSeq" id="WP_132527334.1">
    <property type="nucleotide sequence ID" value="NZ_SMFV01000005.1"/>
</dbReference>
<keyword evidence="2" id="KW-1185">Reference proteome</keyword>
<dbReference type="EMBL" id="SMFV01000005">
    <property type="protein sequence ID" value="TCK03401.1"/>
    <property type="molecule type" value="Genomic_DNA"/>
</dbReference>
<evidence type="ECO:0000313" key="1">
    <source>
        <dbReference type="EMBL" id="TCK03401.1"/>
    </source>
</evidence>
<dbReference type="InterPro" id="IPR022285">
    <property type="entry name" value="CHP03879_regulat_dom_put"/>
</dbReference>
<sequence>MVIQVEPREVDYDTLALRVFLKALEIIGGPRKLFEYRNLTWIPSLMEASYAVVLKEEGLKTEDEIAEFLGLTKQTVRNMLSADPELVLMKLQGELESKDVKVHTAGGLAKLAYKEVKAGNDYVPFVVSVCETFVAKLLGIVWPVEVLTAIKGMDFPLQEEQKEELKSRLAGIKVKDVPATTLVDRIEFPIRNPAELLHKLSEAVKG</sequence>
<reference evidence="1 2" key="1">
    <citation type="submission" date="2019-03" db="EMBL/GenBank/DDBJ databases">
        <title>Genomic Encyclopedia of Archaeal and Bacterial Type Strains, Phase II (KMG-II): from individual species to whole genera.</title>
        <authorList>
            <person name="Goeker M."/>
        </authorList>
    </citation>
    <scope>NUCLEOTIDE SEQUENCE [LARGE SCALE GENOMIC DNA]</scope>
    <source>
        <strain evidence="1 2">DSM 24425</strain>
    </source>
</reference>
<evidence type="ECO:0000313" key="2">
    <source>
        <dbReference type="Proteomes" id="UP000295777"/>
    </source>
</evidence>
<proteinExistence type="predicted"/>